<accession>A0A345UN14</accession>
<dbReference type="Proteomes" id="UP000254808">
    <property type="component" value="Chromosome"/>
</dbReference>
<feature type="domain" description="4Fe-4S ferredoxin-type" evidence="6">
    <location>
        <begin position="58"/>
        <end position="87"/>
    </location>
</feature>
<dbReference type="PIRSF" id="PIRSF036548">
    <property type="entry name" value="Fdx_FixX"/>
    <property type="match status" value="1"/>
</dbReference>
<dbReference type="PANTHER" id="PTHR43082:SF3">
    <property type="entry name" value="FERREDOXIN-LIKE PROTEIN YDIT"/>
    <property type="match status" value="1"/>
</dbReference>
<dbReference type="InterPro" id="IPR012206">
    <property type="entry name" value="Fd_FixX"/>
</dbReference>
<proteinExistence type="predicted"/>
<dbReference type="PANTHER" id="PTHR43082">
    <property type="entry name" value="FERREDOXIN-LIKE"/>
    <property type="match status" value="1"/>
</dbReference>
<keyword evidence="3" id="KW-0249">Electron transport</keyword>
<dbReference type="Gene3D" id="3.30.70.20">
    <property type="match status" value="1"/>
</dbReference>
<sequence length="100" mass="11230">MKKLSIAERLGMVNYLNQGKSEAKPHILVNTDICNTECGHKATTRVCPANCYTLDEVGKVHFQFEDCIECGTCMYACDKGAVEWHYPDPEIGRGVKWNFG</sequence>
<evidence type="ECO:0000313" key="7">
    <source>
        <dbReference type="EMBL" id="AXJ01866.1"/>
    </source>
</evidence>
<evidence type="ECO:0000256" key="5">
    <source>
        <dbReference type="ARBA" id="ARBA00023014"/>
    </source>
</evidence>
<evidence type="ECO:0000259" key="6">
    <source>
        <dbReference type="PROSITE" id="PS51379"/>
    </source>
</evidence>
<dbReference type="AlphaFoldDB" id="A0A345UN14"/>
<dbReference type="GO" id="GO:0051536">
    <property type="term" value="F:iron-sulfur cluster binding"/>
    <property type="evidence" value="ECO:0007669"/>
    <property type="project" value="UniProtKB-KW"/>
</dbReference>
<keyword evidence="2" id="KW-0479">Metal-binding</keyword>
<dbReference type="OrthoDB" id="9798098at2"/>
<dbReference type="SUPFAM" id="SSF54862">
    <property type="entry name" value="4Fe-4S ferredoxins"/>
    <property type="match status" value="1"/>
</dbReference>
<feature type="domain" description="4Fe-4S ferredoxin-type" evidence="6">
    <location>
        <begin position="25"/>
        <end position="57"/>
    </location>
</feature>
<evidence type="ECO:0000256" key="1">
    <source>
        <dbReference type="ARBA" id="ARBA00022448"/>
    </source>
</evidence>
<organism evidence="7 8">
    <name type="scientific">Cyclonatronum proteinivorum</name>
    <dbReference type="NCBI Taxonomy" id="1457365"/>
    <lineage>
        <taxon>Bacteria</taxon>
        <taxon>Pseudomonadati</taxon>
        <taxon>Balneolota</taxon>
        <taxon>Balneolia</taxon>
        <taxon>Balneolales</taxon>
        <taxon>Cyclonatronaceae</taxon>
        <taxon>Cyclonatronum</taxon>
    </lineage>
</organism>
<evidence type="ECO:0000256" key="3">
    <source>
        <dbReference type="ARBA" id="ARBA00022982"/>
    </source>
</evidence>
<gene>
    <name evidence="7" type="ORF">CYPRO_2624</name>
</gene>
<dbReference type="RefSeq" id="WP_114985017.1">
    <property type="nucleotide sequence ID" value="NZ_CP027806.1"/>
</dbReference>
<dbReference type="InterPro" id="IPR017896">
    <property type="entry name" value="4Fe4S_Fe-S-bd"/>
</dbReference>
<name>A0A345UN14_9BACT</name>
<dbReference type="PROSITE" id="PS51379">
    <property type="entry name" value="4FE4S_FER_2"/>
    <property type="match status" value="2"/>
</dbReference>
<evidence type="ECO:0000313" key="8">
    <source>
        <dbReference type="Proteomes" id="UP000254808"/>
    </source>
</evidence>
<protein>
    <submittedName>
        <fullName evidence="7">Ferredoxin like protein</fullName>
    </submittedName>
</protein>
<dbReference type="EMBL" id="CP027806">
    <property type="protein sequence ID" value="AXJ01866.1"/>
    <property type="molecule type" value="Genomic_DNA"/>
</dbReference>
<evidence type="ECO:0000256" key="2">
    <source>
        <dbReference type="ARBA" id="ARBA00022723"/>
    </source>
</evidence>
<evidence type="ECO:0000256" key="4">
    <source>
        <dbReference type="ARBA" id="ARBA00023004"/>
    </source>
</evidence>
<keyword evidence="5" id="KW-0411">Iron-sulfur</keyword>
<dbReference type="KEGG" id="cprv:CYPRO_2624"/>
<keyword evidence="1" id="KW-0813">Transport</keyword>
<reference evidence="7 8" key="1">
    <citation type="submission" date="2018-03" db="EMBL/GenBank/DDBJ databases">
        <title>Phenotypic and genomic properties of Cyclonatronum proteinivorum gen. nov., sp. nov., a haloalkaliphilic bacteroidete from soda lakes possessing Na+-translocating rhodopsin.</title>
        <authorList>
            <person name="Toshchakov S.V."/>
            <person name="Korzhenkov A."/>
            <person name="Samarov N.I."/>
            <person name="Kublanov I.V."/>
            <person name="Muntyan M.S."/>
            <person name="Sorokin D.Y."/>
        </authorList>
    </citation>
    <scope>NUCLEOTIDE SEQUENCE [LARGE SCALE GENOMIC DNA]</scope>
    <source>
        <strain evidence="7 8">Omega</strain>
    </source>
</reference>
<dbReference type="Pfam" id="PF00037">
    <property type="entry name" value="Fer4"/>
    <property type="match status" value="1"/>
</dbReference>
<dbReference type="GO" id="GO:0005506">
    <property type="term" value="F:iron ion binding"/>
    <property type="evidence" value="ECO:0007669"/>
    <property type="project" value="InterPro"/>
</dbReference>
<keyword evidence="4" id="KW-0408">Iron</keyword>
<keyword evidence="8" id="KW-1185">Reference proteome</keyword>